<comment type="cofactor">
    <cofactor evidence="1">
        <name>FAD</name>
        <dbReference type="ChEBI" id="CHEBI:57692"/>
    </cofactor>
</comment>
<organism evidence="16 17">
    <name type="scientific">Hyphomicrobium denitrificans (strain ATCC 51888 / DSM 1869 / NCIMB 11706 / TK 0415)</name>
    <dbReference type="NCBI Taxonomy" id="582899"/>
    <lineage>
        <taxon>Bacteria</taxon>
        <taxon>Pseudomonadati</taxon>
        <taxon>Pseudomonadota</taxon>
        <taxon>Alphaproteobacteria</taxon>
        <taxon>Hyphomicrobiales</taxon>
        <taxon>Hyphomicrobiaceae</taxon>
        <taxon>Hyphomicrobium</taxon>
    </lineage>
</organism>
<evidence type="ECO:0000256" key="10">
    <source>
        <dbReference type="ARBA" id="ARBA00047882"/>
    </source>
</evidence>
<keyword evidence="12" id="KW-0472">Membrane</keyword>
<evidence type="ECO:0000259" key="13">
    <source>
        <dbReference type="Pfam" id="PF00441"/>
    </source>
</evidence>
<dbReference type="InterPro" id="IPR015396">
    <property type="entry name" value="FadE_C"/>
</dbReference>
<dbReference type="OrthoDB" id="9802447at2"/>
<dbReference type="Gene3D" id="1.10.540.10">
    <property type="entry name" value="Acyl-CoA dehydrogenase/oxidase, N-terminal domain"/>
    <property type="match status" value="1"/>
</dbReference>
<evidence type="ECO:0000256" key="6">
    <source>
        <dbReference type="ARBA" id="ARBA00020144"/>
    </source>
</evidence>
<dbReference type="NCBIfam" id="NF009586">
    <property type="entry name" value="PRK13026.1"/>
    <property type="match status" value="1"/>
</dbReference>
<dbReference type="InterPro" id="IPR036250">
    <property type="entry name" value="AcylCo_DH-like_C"/>
</dbReference>
<dbReference type="KEGG" id="hdn:Hden_1402"/>
<feature type="domain" description="Acyl-CoA dehydrogenase/oxidase N-terminal" evidence="14">
    <location>
        <begin position="141"/>
        <end position="235"/>
    </location>
</feature>
<gene>
    <name evidence="16" type="ordered locus">Hden_1402</name>
</gene>
<feature type="domain" description="Acyl-CoA dehydrogenase/oxidase C-terminal" evidence="13">
    <location>
        <begin position="362"/>
        <end position="509"/>
    </location>
</feature>
<feature type="transmembrane region" description="Helical" evidence="12">
    <location>
        <begin position="46"/>
        <end position="65"/>
    </location>
</feature>
<dbReference type="HOGENOM" id="CLU_012192_0_0_5"/>
<dbReference type="Proteomes" id="UP000002033">
    <property type="component" value="Chromosome"/>
</dbReference>
<dbReference type="STRING" id="582899.Hden_1402"/>
<proteinExistence type="inferred from homology"/>
<keyword evidence="17" id="KW-1185">Reference proteome</keyword>
<dbReference type="PANTHER" id="PTHR48083">
    <property type="entry name" value="MEDIUM-CHAIN SPECIFIC ACYL-COA DEHYDROGENASE, MITOCHONDRIAL-RELATED"/>
    <property type="match status" value="1"/>
</dbReference>
<evidence type="ECO:0000259" key="15">
    <source>
        <dbReference type="Pfam" id="PF09317"/>
    </source>
</evidence>
<evidence type="ECO:0000256" key="2">
    <source>
        <dbReference type="ARBA" id="ARBA00005005"/>
    </source>
</evidence>
<dbReference type="InterPro" id="IPR013786">
    <property type="entry name" value="AcylCoA_DH/ox_N"/>
</dbReference>
<dbReference type="eggNOG" id="COG1960">
    <property type="taxonomic scope" value="Bacteria"/>
</dbReference>
<dbReference type="AlphaFoldDB" id="D8JX78"/>
<dbReference type="PANTHER" id="PTHR48083:SF33">
    <property type="entry name" value="ACYL-COENZYME A DEHYDROGENASE"/>
    <property type="match status" value="1"/>
</dbReference>
<dbReference type="RefSeq" id="WP_013215429.1">
    <property type="nucleotide sequence ID" value="NC_014313.1"/>
</dbReference>
<evidence type="ECO:0000256" key="12">
    <source>
        <dbReference type="SAM" id="Phobius"/>
    </source>
</evidence>
<dbReference type="Pfam" id="PF02771">
    <property type="entry name" value="Acyl-CoA_dh_N"/>
    <property type="match status" value="1"/>
</dbReference>
<comment type="catalytic activity">
    <reaction evidence="11">
        <text>a long-chain 2,3-saturated fatty acyl-CoA + oxidized [electron-transfer flavoprotein] + H(+) = a long-chain (2E)-enoyl-CoA + reduced [electron-transfer flavoprotein]</text>
        <dbReference type="Rhea" id="RHEA:17721"/>
        <dbReference type="Rhea" id="RHEA-COMP:10685"/>
        <dbReference type="Rhea" id="RHEA-COMP:10686"/>
        <dbReference type="ChEBI" id="CHEBI:15378"/>
        <dbReference type="ChEBI" id="CHEBI:57692"/>
        <dbReference type="ChEBI" id="CHEBI:58307"/>
        <dbReference type="ChEBI" id="CHEBI:83721"/>
        <dbReference type="ChEBI" id="CHEBI:83727"/>
        <dbReference type="EC" id="1.3.8.8"/>
    </reaction>
</comment>
<comment type="catalytic activity">
    <reaction evidence="10">
        <text>a medium-chain 2,3-saturated fatty acyl-CoA + oxidized [electron-transfer flavoprotein] + H(+) = a medium-chain (2E)-enoyl-CoA + reduced [electron-transfer flavoprotein]</text>
        <dbReference type="Rhea" id="RHEA:14477"/>
        <dbReference type="Rhea" id="RHEA-COMP:10685"/>
        <dbReference type="Rhea" id="RHEA-COMP:10686"/>
        <dbReference type="ChEBI" id="CHEBI:15378"/>
        <dbReference type="ChEBI" id="CHEBI:57692"/>
        <dbReference type="ChEBI" id="CHEBI:58307"/>
        <dbReference type="ChEBI" id="CHEBI:83723"/>
        <dbReference type="ChEBI" id="CHEBI:83726"/>
        <dbReference type="EC" id="1.3.8.7"/>
    </reaction>
</comment>
<reference evidence="17" key="1">
    <citation type="journal article" date="2011" name="J. Bacteriol.">
        <title>Genome sequences of eight morphologically diverse alphaproteobacteria.</title>
        <authorList>
            <consortium name="US DOE Joint Genome Institute"/>
            <person name="Brown P.J."/>
            <person name="Kysela D.T."/>
            <person name="Buechlein A."/>
            <person name="Hemmerich C."/>
            <person name="Brun Y.V."/>
        </authorList>
    </citation>
    <scope>NUCLEOTIDE SEQUENCE [LARGE SCALE GENOMIC DNA]</scope>
    <source>
        <strain evidence="17">ATCC 51888 / DSM 1869 / NCIB 11706 / TK 0415</strain>
    </source>
</reference>
<dbReference type="FunFam" id="1.20.140.10:FF:000009">
    <property type="entry name" value="Acyl-CoA dehydrogenase"/>
    <property type="match status" value="1"/>
</dbReference>
<evidence type="ECO:0000256" key="3">
    <source>
        <dbReference type="ARBA" id="ARBA00009347"/>
    </source>
</evidence>
<evidence type="ECO:0000256" key="1">
    <source>
        <dbReference type="ARBA" id="ARBA00001974"/>
    </source>
</evidence>
<dbReference type="GO" id="GO:0050660">
    <property type="term" value="F:flavin adenine dinucleotide binding"/>
    <property type="evidence" value="ECO:0007669"/>
    <property type="project" value="InterPro"/>
</dbReference>
<evidence type="ECO:0000259" key="14">
    <source>
        <dbReference type="Pfam" id="PF02771"/>
    </source>
</evidence>
<keyword evidence="12" id="KW-1133">Transmembrane helix</keyword>
<dbReference type="Gene3D" id="2.40.110.10">
    <property type="entry name" value="Butyryl-CoA Dehydrogenase, subunit A, domain 2"/>
    <property type="match status" value="1"/>
</dbReference>
<dbReference type="InterPro" id="IPR009100">
    <property type="entry name" value="AcylCoA_DH/oxidase_NM_dom_sf"/>
</dbReference>
<dbReference type="InterPro" id="IPR009075">
    <property type="entry name" value="AcylCo_DH/oxidase_C"/>
</dbReference>
<evidence type="ECO:0000313" key="17">
    <source>
        <dbReference type="Proteomes" id="UP000002033"/>
    </source>
</evidence>
<dbReference type="EC" id="1.3.8.7" evidence="4"/>
<dbReference type="GO" id="GO:0033539">
    <property type="term" value="P:fatty acid beta-oxidation using acyl-CoA dehydrogenase"/>
    <property type="evidence" value="ECO:0007669"/>
    <property type="project" value="InterPro"/>
</dbReference>
<dbReference type="UniPathway" id="UPA00659"/>
<keyword evidence="8" id="KW-0274">FAD</keyword>
<evidence type="ECO:0000256" key="4">
    <source>
        <dbReference type="ARBA" id="ARBA00012033"/>
    </source>
</evidence>
<keyword evidence="7" id="KW-0285">Flavoprotein</keyword>
<evidence type="ECO:0000256" key="8">
    <source>
        <dbReference type="ARBA" id="ARBA00022827"/>
    </source>
</evidence>
<dbReference type="Gene3D" id="1.20.140.10">
    <property type="entry name" value="Butyryl-CoA Dehydrogenase, subunit A, domain 3"/>
    <property type="match status" value="1"/>
</dbReference>
<sequence>MAAVVLLILALGGFLLLGMVRAPLWGWAAAVGLLTLLATYNCTSALAWLAWLPFVGLALLSFPALRRRFIVAPIFATVRKILPKVSDTEAQALEAGTVGFDAELFSGTPDWSKLQSIPPIELSAEERAFLDGPTEELCRMISDWQVRHSLREIPEEIWVFVKKHGFLGMLISKEHGGLGFSAQAQSLILGKIASRSPDVVTIVMVPNSLGPGELIEKYGTDEQKHYYLPRLAKGEEVPCFSLTGPTSGSDAATMRDIGHVTRGTHEGKETLGIRLSWEKRYITLGPNATLVGLAFRLFDKDNLLGKGEDVGITLALIPADHPGVNIGRRHLPSGAAFPNGPNWGNDVFIPIDWVIGGQAMAGNGWRMLMECLSAGRAISLPSSATAGAKMMLRVTSAYGRIRKQFGLPVSRMEGVEEPLVRIIETAYVNEAARAMTAAMVSRGEKPSVISALMKYQTTEKMRRAVNDAMDIHGGRGICDGPSNYLQSAYQMVPVGITVEGANILTRTLITFAQGALRSHPFLYKEVQAAQDADRQRGLDAFETAFNGHIAFSLSNATGAFVHNITGGALVSSPDDALGMSHWYRQLARASRSYAFVADLTVALLGGGLKIKQKITGRMADALAELYMLSATLKRYQDDGRPAGDELIVELAAQNGLWRFQEAIGGVIDNFPVRWARPLMRIVVFPLGRRFKPASDVLGHQVARHVLQPGEVRDRLTRHIFVSRDVNDPTGILEVTLEKVIAAEPIEKKLEKAIRDGLVRRYHGIDWFAEAADKGVISAAEAEQLREVEQLVARVIAVDHFDPAEVKPNYATLGHNIRGSEKVASEKAIAGFGV</sequence>
<evidence type="ECO:0000256" key="11">
    <source>
        <dbReference type="ARBA" id="ARBA00049247"/>
    </source>
</evidence>
<dbReference type="InterPro" id="IPR046373">
    <property type="entry name" value="Acyl-CoA_Oxase/DH_mid-dom_sf"/>
</dbReference>
<dbReference type="Pfam" id="PF09317">
    <property type="entry name" value="ACDH_C"/>
    <property type="match status" value="1"/>
</dbReference>
<protein>
    <recommendedName>
        <fullName evidence="6">Acyl-coenzyme A dehydrogenase</fullName>
        <ecNumber evidence="4">1.3.8.7</ecNumber>
        <ecNumber evidence="5">1.3.8.8</ecNumber>
    </recommendedName>
</protein>
<dbReference type="NCBIfam" id="NF007000">
    <property type="entry name" value="PRK09463.1"/>
    <property type="match status" value="1"/>
</dbReference>
<keyword evidence="9" id="KW-0560">Oxidoreductase</keyword>
<evidence type="ECO:0000256" key="7">
    <source>
        <dbReference type="ARBA" id="ARBA00022630"/>
    </source>
</evidence>
<dbReference type="Pfam" id="PF00441">
    <property type="entry name" value="Acyl-CoA_dh_1"/>
    <property type="match status" value="1"/>
</dbReference>
<dbReference type="SUPFAM" id="SSF56645">
    <property type="entry name" value="Acyl-CoA dehydrogenase NM domain-like"/>
    <property type="match status" value="1"/>
</dbReference>
<dbReference type="InterPro" id="IPR037069">
    <property type="entry name" value="AcylCoA_DH/ox_N_sf"/>
</dbReference>
<comment type="pathway">
    <text evidence="2">Lipid metabolism; fatty acid beta-oxidation.</text>
</comment>
<evidence type="ECO:0000256" key="5">
    <source>
        <dbReference type="ARBA" id="ARBA00012040"/>
    </source>
</evidence>
<feature type="domain" description="Acyl-CoA dehydrogenase C-terminal bacterial-type" evidence="15">
    <location>
        <begin position="516"/>
        <end position="800"/>
    </location>
</feature>
<evidence type="ECO:0000256" key="9">
    <source>
        <dbReference type="ARBA" id="ARBA00023002"/>
    </source>
</evidence>
<name>D8JX78_HYPDA</name>
<dbReference type="EMBL" id="CP002083">
    <property type="protein sequence ID" value="ADJ23214.1"/>
    <property type="molecule type" value="Genomic_DNA"/>
</dbReference>
<evidence type="ECO:0000313" key="16">
    <source>
        <dbReference type="EMBL" id="ADJ23214.1"/>
    </source>
</evidence>
<dbReference type="GO" id="GO:0070991">
    <property type="term" value="F:medium-chain fatty acyl-CoA dehydrogenase activity"/>
    <property type="evidence" value="ECO:0007669"/>
    <property type="project" value="UniProtKB-EC"/>
</dbReference>
<dbReference type="GO" id="GO:0004466">
    <property type="term" value="F:long-chain fatty acyl-CoA dehydrogenase activity"/>
    <property type="evidence" value="ECO:0007669"/>
    <property type="project" value="UniProtKB-EC"/>
</dbReference>
<dbReference type="EC" id="1.3.8.8" evidence="5"/>
<accession>D8JX78</accession>
<keyword evidence="12" id="KW-0812">Transmembrane</keyword>
<dbReference type="InterPro" id="IPR050741">
    <property type="entry name" value="Acyl-CoA_dehydrogenase"/>
</dbReference>
<dbReference type="GO" id="GO:0005737">
    <property type="term" value="C:cytoplasm"/>
    <property type="evidence" value="ECO:0007669"/>
    <property type="project" value="TreeGrafter"/>
</dbReference>
<dbReference type="SUPFAM" id="SSF47203">
    <property type="entry name" value="Acyl-CoA dehydrogenase C-terminal domain-like"/>
    <property type="match status" value="1"/>
</dbReference>
<comment type="similarity">
    <text evidence="3">Belongs to the acyl-CoA dehydrogenase family.</text>
</comment>